<organism evidence="1 2">
    <name type="scientific">Linum trigynum</name>
    <dbReference type="NCBI Taxonomy" id="586398"/>
    <lineage>
        <taxon>Eukaryota</taxon>
        <taxon>Viridiplantae</taxon>
        <taxon>Streptophyta</taxon>
        <taxon>Embryophyta</taxon>
        <taxon>Tracheophyta</taxon>
        <taxon>Spermatophyta</taxon>
        <taxon>Magnoliopsida</taxon>
        <taxon>eudicotyledons</taxon>
        <taxon>Gunneridae</taxon>
        <taxon>Pentapetalae</taxon>
        <taxon>rosids</taxon>
        <taxon>fabids</taxon>
        <taxon>Malpighiales</taxon>
        <taxon>Linaceae</taxon>
        <taxon>Linum</taxon>
    </lineage>
</organism>
<keyword evidence="2" id="KW-1185">Reference proteome</keyword>
<dbReference type="EMBL" id="OZ034813">
    <property type="protein sequence ID" value="CAL1353947.1"/>
    <property type="molecule type" value="Genomic_DNA"/>
</dbReference>
<proteinExistence type="predicted"/>
<accession>A0AAV2CC39</accession>
<sequence length="235" mass="26511">MWDGQPVPPEVFECGPEYEAALRPWHHRLKVLGLPPEWEYAAPSEESRSGSCPDGWIPIHVEYVKLGLRFPLPSFDAFRLIYNIRDSTKCWSIGWRENAVALITGSPKLDSPWYREYYFARPSGQWYSVETAPLTRYAAGSKDAWCSSNQFPQSVRDHVNCIIEGVQFRVFPSGYGSAYQLVRDFYGLKTLADAVRPKKKKKAIGSRVNRGAAVLDCGCGDLVACFLAPTRHGFV</sequence>
<evidence type="ECO:0000313" key="1">
    <source>
        <dbReference type="EMBL" id="CAL1353947.1"/>
    </source>
</evidence>
<reference evidence="1 2" key="1">
    <citation type="submission" date="2024-04" db="EMBL/GenBank/DDBJ databases">
        <authorList>
            <person name="Fracassetti M."/>
        </authorList>
    </citation>
    <scope>NUCLEOTIDE SEQUENCE [LARGE SCALE GENOMIC DNA]</scope>
</reference>
<dbReference type="AlphaFoldDB" id="A0AAV2CC39"/>
<protein>
    <submittedName>
        <fullName evidence="1">Uncharacterized protein</fullName>
    </submittedName>
</protein>
<dbReference type="Proteomes" id="UP001497516">
    <property type="component" value="Chromosome 1"/>
</dbReference>
<evidence type="ECO:0000313" key="2">
    <source>
        <dbReference type="Proteomes" id="UP001497516"/>
    </source>
</evidence>
<name>A0AAV2CC39_9ROSI</name>
<gene>
    <name evidence="1" type="ORF">LTRI10_LOCUS1808</name>
</gene>